<dbReference type="CDD" id="cd11642">
    <property type="entry name" value="SUMT"/>
    <property type="match status" value="1"/>
</dbReference>
<evidence type="ECO:0000256" key="6">
    <source>
        <dbReference type="SAM" id="MobiDB-lite"/>
    </source>
</evidence>
<gene>
    <name evidence="8" type="primary">cobA</name>
    <name evidence="8" type="ORF">DS079_07430</name>
</gene>
<evidence type="ECO:0000313" key="8">
    <source>
        <dbReference type="EMBL" id="RRR19162.1"/>
    </source>
</evidence>
<evidence type="ECO:0000256" key="5">
    <source>
        <dbReference type="ARBA" id="ARBA00023244"/>
    </source>
</evidence>
<dbReference type="EC" id="2.1.1.107" evidence="1"/>
<dbReference type="InterPro" id="IPR035996">
    <property type="entry name" value="4pyrrol_Methylase_sf"/>
</dbReference>
<evidence type="ECO:0000256" key="4">
    <source>
        <dbReference type="ARBA" id="ARBA00022691"/>
    </source>
</evidence>
<evidence type="ECO:0000313" key="9">
    <source>
        <dbReference type="Proteomes" id="UP000274327"/>
    </source>
</evidence>
<dbReference type="GO" id="GO:0032259">
    <property type="term" value="P:methylation"/>
    <property type="evidence" value="ECO:0007669"/>
    <property type="project" value="UniProtKB-KW"/>
</dbReference>
<feature type="region of interest" description="Disordered" evidence="6">
    <location>
        <begin position="1"/>
        <end position="21"/>
    </location>
</feature>
<dbReference type="InterPro" id="IPR014777">
    <property type="entry name" value="4pyrrole_Mease_sub1"/>
</dbReference>
<dbReference type="Gene3D" id="3.30.950.10">
    <property type="entry name" value="Methyltransferase, Cobalt-precorrin-4 Transmethylase, Domain 2"/>
    <property type="match status" value="1"/>
</dbReference>
<proteinExistence type="predicted"/>
<dbReference type="FunFam" id="3.40.1010.10:FF:000001">
    <property type="entry name" value="Siroheme synthase"/>
    <property type="match status" value="1"/>
</dbReference>
<dbReference type="PANTHER" id="PTHR45790:SF3">
    <property type="entry name" value="S-ADENOSYL-L-METHIONINE-DEPENDENT UROPORPHYRINOGEN III METHYLTRANSFERASE, CHLOROPLASTIC"/>
    <property type="match status" value="1"/>
</dbReference>
<evidence type="ECO:0000259" key="7">
    <source>
        <dbReference type="Pfam" id="PF00590"/>
    </source>
</evidence>
<protein>
    <recommendedName>
        <fullName evidence="1">uroporphyrinogen-III C-methyltransferase</fullName>
        <ecNumber evidence="1">2.1.1.107</ecNumber>
    </recommendedName>
</protein>
<evidence type="ECO:0000256" key="2">
    <source>
        <dbReference type="ARBA" id="ARBA00022603"/>
    </source>
</evidence>
<keyword evidence="9" id="KW-1185">Reference proteome</keyword>
<keyword evidence="4" id="KW-0949">S-adenosyl-L-methionine</keyword>
<dbReference type="InterPro" id="IPR006366">
    <property type="entry name" value="CobA/CysG_C"/>
</dbReference>
<dbReference type="Pfam" id="PF00590">
    <property type="entry name" value="TP_methylase"/>
    <property type="match status" value="1"/>
</dbReference>
<dbReference type="GO" id="GO:0019354">
    <property type="term" value="P:siroheme biosynthetic process"/>
    <property type="evidence" value="ECO:0007669"/>
    <property type="project" value="InterPro"/>
</dbReference>
<dbReference type="EMBL" id="QOCI01000004">
    <property type="protein sequence ID" value="RRR19162.1"/>
    <property type="molecule type" value="Genomic_DNA"/>
</dbReference>
<reference evidence="8 9" key="1">
    <citation type="submission" date="2018-07" db="EMBL/GenBank/DDBJ databases">
        <title>Brachybacteriurn paraconglorneratum KCTC 9916.</title>
        <authorList>
            <person name="Li Y."/>
        </authorList>
    </citation>
    <scope>NUCLEOTIDE SEQUENCE [LARGE SCALE GENOMIC DNA]</scope>
    <source>
        <strain evidence="8 9">KCTC 9916</strain>
    </source>
</reference>
<dbReference type="InterPro" id="IPR000878">
    <property type="entry name" value="4pyrrol_Mease"/>
</dbReference>
<dbReference type="InterPro" id="IPR014776">
    <property type="entry name" value="4pyrrole_Mease_sub2"/>
</dbReference>
<keyword evidence="3 8" id="KW-0808">Transferase</keyword>
<dbReference type="NCBIfam" id="TIGR01469">
    <property type="entry name" value="cobA_cysG_Cterm"/>
    <property type="match status" value="1"/>
</dbReference>
<evidence type="ECO:0000256" key="3">
    <source>
        <dbReference type="ARBA" id="ARBA00022679"/>
    </source>
</evidence>
<name>A0A426SLV2_9MICO</name>
<dbReference type="AlphaFoldDB" id="A0A426SLV2"/>
<comment type="caution">
    <text evidence="8">The sequence shown here is derived from an EMBL/GenBank/DDBJ whole genome shotgun (WGS) entry which is preliminary data.</text>
</comment>
<dbReference type="Gene3D" id="3.40.1010.10">
    <property type="entry name" value="Cobalt-precorrin-4 Transmethylase, Domain 1"/>
    <property type="match status" value="1"/>
</dbReference>
<keyword evidence="2 8" id="KW-0489">Methyltransferase</keyword>
<dbReference type="NCBIfam" id="NF004790">
    <property type="entry name" value="PRK06136.1"/>
    <property type="match status" value="1"/>
</dbReference>
<evidence type="ECO:0000256" key="1">
    <source>
        <dbReference type="ARBA" id="ARBA00012162"/>
    </source>
</evidence>
<dbReference type="SUPFAM" id="SSF53790">
    <property type="entry name" value="Tetrapyrrole methylase"/>
    <property type="match status" value="1"/>
</dbReference>
<feature type="compositionally biased region" description="Gly residues" evidence="6">
    <location>
        <begin position="1"/>
        <end position="17"/>
    </location>
</feature>
<organism evidence="8 9">
    <name type="scientific">Brachybacterium paraconglomeratum</name>
    <dbReference type="NCBI Taxonomy" id="173362"/>
    <lineage>
        <taxon>Bacteria</taxon>
        <taxon>Bacillati</taxon>
        <taxon>Actinomycetota</taxon>
        <taxon>Actinomycetes</taxon>
        <taxon>Micrococcales</taxon>
        <taxon>Dermabacteraceae</taxon>
        <taxon>Brachybacterium</taxon>
    </lineage>
</organism>
<dbReference type="Proteomes" id="UP000274327">
    <property type="component" value="Unassembled WGS sequence"/>
</dbReference>
<keyword evidence="5" id="KW-0627">Porphyrin biosynthesis</keyword>
<dbReference type="PANTHER" id="PTHR45790">
    <property type="entry name" value="SIROHEME SYNTHASE-RELATED"/>
    <property type="match status" value="1"/>
</dbReference>
<sequence length="328" mass="32168">MTGVQGGGTPGARGQGTAGRVALVGGGPGPLDLLTVRALRLLRAADVVIADRLGPAAEIRAELRPGALVIDVGKTPGHHPVPQDRIGTLLVEHARAGRAVVRLKGGDPFVLGRGGEEVFACRAAGIEVEVVPGISSALAVPQAADVPVTHRGVAAGVHVVSGHDAAGPHGPSVATLAALADDTLTTVVLMGVGALPALVGAALAHGVPGERPVAIVENGHTPRQRTTRTTLERAVRAAEEAQVRSPAVIVIGEVARPGLLGAEPPALEEEPAVLGAGVLAGAPVGLSAVPLAPPVAPRAPSVASLAPTVGSADASALVTGLSATGPGA</sequence>
<feature type="domain" description="Tetrapyrrole methylase" evidence="7">
    <location>
        <begin position="21"/>
        <end position="233"/>
    </location>
</feature>
<accession>A0A426SLV2</accession>
<dbReference type="GO" id="GO:0004851">
    <property type="term" value="F:uroporphyrin-III C-methyltransferase activity"/>
    <property type="evidence" value="ECO:0007669"/>
    <property type="project" value="UniProtKB-EC"/>
</dbReference>
<dbReference type="RefSeq" id="WP_126986201.1">
    <property type="nucleotide sequence ID" value="NZ_ML133853.1"/>
</dbReference>
<dbReference type="InterPro" id="IPR050161">
    <property type="entry name" value="Siro_Cobalamin_biosynth"/>
</dbReference>
<dbReference type="GeneID" id="78120853"/>